<evidence type="ECO:0008006" key="3">
    <source>
        <dbReference type="Google" id="ProtNLM"/>
    </source>
</evidence>
<proteinExistence type="predicted"/>
<keyword evidence="2" id="KW-1185">Reference proteome</keyword>
<name>A0A8W8P1G9_MAGGI</name>
<dbReference type="InterPro" id="IPR036514">
    <property type="entry name" value="SGNH_hydro_sf"/>
</dbReference>
<evidence type="ECO:0000313" key="2">
    <source>
        <dbReference type="Proteomes" id="UP000005408"/>
    </source>
</evidence>
<evidence type="ECO:0000313" key="1">
    <source>
        <dbReference type="EnsemblMetazoa" id="G8173.1:cds"/>
    </source>
</evidence>
<dbReference type="EnsemblMetazoa" id="G8173.1">
    <property type="protein sequence ID" value="G8173.1:cds"/>
    <property type="gene ID" value="G8173"/>
</dbReference>
<protein>
    <recommendedName>
        <fullName evidence="3">SGNH hydrolase-type esterase domain-containing protein</fullName>
    </recommendedName>
</protein>
<reference evidence="1" key="1">
    <citation type="submission" date="2022-08" db="UniProtKB">
        <authorList>
            <consortium name="EnsemblMetazoa"/>
        </authorList>
    </citation>
    <scope>IDENTIFICATION</scope>
    <source>
        <strain evidence="1">05x7-T-G4-1.051#20</strain>
    </source>
</reference>
<dbReference type="AlphaFoldDB" id="A0A8W8P1G9"/>
<organism evidence="1 2">
    <name type="scientific">Magallana gigas</name>
    <name type="common">Pacific oyster</name>
    <name type="synonym">Crassostrea gigas</name>
    <dbReference type="NCBI Taxonomy" id="29159"/>
    <lineage>
        <taxon>Eukaryota</taxon>
        <taxon>Metazoa</taxon>
        <taxon>Spiralia</taxon>
        <taxon>Lophotrochozoa</taxon>
        <taxon>Mollusca</taxon>
        <taxon>Bivalvia</taxon>
        <taxon>Autobranchia</taxon>
        <taxon>Pteriomorphia</taxon>
        <taxon>Ostreida</taxon>
        <taxon>Ostreoidea</taxon>
        <taxon>Ostreidae</taxon>
        <taxon>Magallana</taxon>
    </lineage>
</organism>
<dbReference type="SUPFAM" id="SSF52266">
    <property type="entry name" value="SGNH hydrolase"/>
    <property type="match status" value="1"/>
</dbReference>
<dbReference type="Proteomes" id="UP000005408">
    <property type="component" value="Unassembled WGS sequence"/>
</dbReference>
<dbReference type="Gene3D" id="3.40.50.1110">
    <property type="entry name" value="SGNH hydrolase"/>
    <property type="match status" value="1"/>
</dbReference>
<sequence length="141" mass="16273">MTKTVLILGHSFVRRFEQFVLNSLDARVNENLNLNYDEVQISYSGHGGASLERIRALGTSYVKEQRPDVVIIQAVSNDLCKPEKTVDLIFRRLIEFVVDLRYGESVRSVVILQTLHRIAPLKPTRYQVDLPWFNSRVDELN</sequence>
<accession>A0A8W8P1G9</accession>